<sequence>MAEGVNRSTTQRYAVVTGANKGIGFEICKQLASHGIIVVLTARDEKRGTEALEKFKGFGVSDHVVFHQLDVVDPASVASLAEFVKNQFGRLDILVNNAGLRGSEVDADTLEAVVTGAGNIPNEWAKGVLSDAESLTEERVDEVLNEFLKDFKEGALQAKCWPAFMAAYAVTKASMNAYTRILARKYPSFCINCVCPGYVKTDINYNTGTFTVEEGAAGPVKLALLPNGGPSGLFFFRDEASSFECMAFALSLSIYLPSSSFLFGRYAIVTGANKGMGFEICKQLASHGIKVVLTARDEKRGAEALEKLKGSGVSDHVVFHQLDVVDPASVASLAEFVKNQFGRLDILVNNAGMLGTVIDADALEAAVIGDGVSLYVYTRRYIMILSSRNLVSNLALCGIDELNVIEDCSKNIPNEWAKGVLSDAESLTEERVDEVLNEFLKDFKEGALEAKCWPTFLAAYTVAKASMNAYTRILARKYPSFGINCVCPGYVKTAMNYNTGTFTVEEGAACPVKLALLPDGGPSGLFFFRDEASSFE</sequence>
<dbReference type="PRINTS" id="PR00080">
    <property type="entry name" value="SDRFAMILY"/>
</dbReference>
<keyword evidence="3" id="KW-0560">Oxidoreductase</keyword>
<gene>
    <name evidence="4" type="ORF">RJ640_024129</name>
</gene>
<evidence type="ECO:0000256" key="2">
    <source>
        <dbReference type="ARBA" id="ARBA00022857"/>
    </source>
</evidence>
<comment type="similarity">
    <text evidence="1">Belongs to the short-chain dehydrogenases/reductases (SDR) family.</text>
</comment>
<dbReference type="AlphaFoldDB" id="A0AA88QRM9"/>
<dbReference type="PROSITE" id="PS00061">
    <property type="entry name" value="ADH_SHORT"/>
    <property type="match status" value="2"/>
</dbReference>
<comment type="caution">
    <text evidence="4">The sequence shown here is derived from an EMBL/GenBank/DDBJ whole genome shotgun (WGS) entry which is preliminary data.</text>
</comment>
<evidence type="ECO:0000256" key="3">
    <source>
        <dbReference type="ARBA" id="ARBA00023002"/>
    </source>
</evidence>
<evidence type="ECO:0000313" key="5">
    <source>
        <dbReference type="Proteomes" id="UP001187471"/>
    </source>
</evidence>
<dbReference type="PRINTS" id="PR00081">
    <property type="entry name" value="GDHRDH"/>
</dbReference>
<dbReference type="Gene3D" id="3.40.50.720">
    <property type="entry name" value="NAD(P)-binding Rossmann-like Domain"/>
    <property type="match status" value="2"/>
</dbReference>
<dbReference type="EMBL" id="JAVXUO010002963">
    <property type="protein sequence ID" value="KAK2967985.1"/>
    <property type="molecule type" value="Genomic_DNA"/>
</dbReference>
<dbReference type="InterPro" id="IPR002347">
    <property type="entry name" value="SDR_fam"/>
</dbReference>
<dbReference type="InterPro" id="IPR036291">
    <property type="entry name" value="NAD(P)-bd_dom_sf"/>
</dbReference>
<protein>
    <recommendedName>
        <fullName evidence="6">(+)-neomenthol dehydrogenase</fullName>
    </recommendedName>
</protein>
<keyword evidence="2" id="KW-0521">NADP</keyword>
<organism evidence="4 5">
    <name type="scientific">Escallonia rubra</name>
    <dbReference type="NCBI Taxonomy" id="112253"/>
    <lineage>
        <taxon>Eukaryota</taxon>
        <taxon>Viridiplantae</taxon>
        <taxon>Streptophyta</taxon>
        <taxon>Embryophyta</taxon>
        <taxon>Tracheophyta</taxon>
        <taxon>Spermatophyta</taxon>
        <taxon>Magnoliopsida</taxon>
        <taxon>eudicotyledons</taxon>
        <taxon>Gunneridae</taxon>
        <taxon>Pentapetalae</taxon>
        <taxon>asterids</taxon>
        <taxon>campanulids</taxon>
        <taxon>Escalloniales</taxon>
        <taxon>Escalloniaceae</taxon>
        <taxon>Escallonia</taxon>
    </lineage>
</organism>
<accession>A0AA88QRM9</accession>
<dbReference type="Pfam" id="PF00106">
    <property type="entry name" value="adh_short"/>
    <property type="match status" value="2"/>
</dbReference>
<dbReference type="SUPFAM" id="SSF51735">
    <property type="entry name" value="NAD(P)-binding Rossmann-fold domains"/>
    <property type="match status" value="2"/>
</dbReference>
<evidence type="ECO:0008006" key="6">
    <source>
        <dbReference type="Google" id="ProtNLM"/>
    </source>
</evidence>
<dbReference type="GO" id="GO:0016491">
    <property type="term" value="F:oxidoreductase activity"/>
    <property type="evidence" value="ECO:0007669"/>
    <property type="project" value="UniProtKB-KW"/>
</dbReference>
<dbReference type="Proteomes" id="UP001187471">
    <property type="component" value="Unassembled WGS sequence"/>
</dbReference>
<name>A0AA88QRM9_9ASTE</name>
<evidence type="ECO:0000256" key="1">
    <source>
        <dbReference type="ARBA" id="ARBA00006484"/>
    </source>
</evidence>
<evidence type="ECO:0000313" key="4">
    <source>
        <dbReference type="EMBL" id="KAK2967985.1"/>
    </source>
</evidence>
<dbReference type="GO" id="GO:0016020">
    <property type="term" value="C:membrane"/>
    <property type="evidence" value="ECO:0007669"/>
    <property type="project" value="TreeGrafter"/>
</dbReference>
<proteinExistence type="inferred from homology"/>
<dbReference type="InterPro" id="IPR020904">
    <property type="entry name" value="Sc_DH/Rdtase_CS"/>
</dbReference>
<dbReference type="PANTHER" id="PTHR43490:SF98">
    <property type="entry name" value="OS02G0640600 PROTEIN"/>
    <property type="match status" value="1"/>
</dbReference>
<dbReference type="PANTHER" id="PTHR43490">
    <property type="entry name" value="(+)-NEOMENTHOL DEHYDROGENASE"/>
    <property type="match status" value="1"/>
</dbReference>
<keyword evidence="5" id="KW-1185">Reference proteome</keyword>
<reference evidence="4" key="1">
    <citation type="submission" date="2022-12" db="EMBL/GenBank/DDBJ databases">
        <title>Draft genome assemblies for two species of Escallonia (Escalloniales).</title>
        <authorList>
            <person name="Chanderbali A."/>
            <person name="Dervinis C."/>
            <person name="Anghel I."/>
            <person name="Soltis D."/>
            <person name="Soltis P."/>
            <person name="Zapata F."/>
        </authorList>
    </citation>
    <scope>NUCLEOTIDE SEQUENCE</scope>
    <source>
        <strain evidence="4">UCBG92.1500</strain>
        <tissue evidence="4">Leaf</tissue>
    </source>
</reference>